<dbReference type="Pfam" id="PF17762">
    <property type="entry name" value="HTH_ParB"/>
    <property type="match status" value="1"/>
</dbReference>
<dbReference type="InterPro" id="IPR036086">
    <property type="entry name" value="ParB/Sulfiredoxin_sf"/>
</dbReference>
<comment type="subcellular location">
    <subcellularLocation>
        <location evidence="1">Cytoplasm</location>
        <location evidence="1">Nucleoid</location>
    </subcellularLocation>
</comment>
<dbReference type="SUPFAM" id="SSF109709">
    <property type="entry name" value="KorB DNA-binding domain-like"/>
    <property type="match status" value="1"/>
</dbReference>
<comment type="similarity">
    <text evidence="2">Belongs to the ParB family.</text>
</comment>
<gene>
    <name evidence="6" type="ORF">LIP_3647</name>
</gene>
<reference evidence="7" key="1">
    <citation type="submission" date="2015-07" db="EMBL/GenBank/DDBJ databases">
        <title>Complete genome sequence and phylogenetic analysis of Limnochorda pilosa.</title>
        <authorList>
            <person name="Watanabe M."/>
            <person name="Kojima H."/>
            <person name="Fukui M."/>
        </authorList>
    </citation>
    <scope>NUCLEOTIDE SEQUENCE [LARGE SCALE GENOMIC DNA]</scope>
    <source>
        <strain evidence="7">HC45</strain>
    </source>
</reference>
<dbReference type="Proteomes" id="UP000065807">
    <property type="component" value="Chromosome"/>
</dbReference>
<dbReference type="KEGG" id="lpil:LIP_3647"/>
<dbReference type="GO" id="GO:0005694">
    <property type="term" value="C:chromosome"/>
    <property type="evidence" value="ECO:0007669"/>
    <property type="project" value="TreeGrafter"/>
</dbReference>
<dbReference type="GO" id="GO:0003677">
    <property type="term" value="F:DNA binding"/>
    <property type="evidence" value="ECO:0007669"/>
    <property type="project" value="UniProtKB-KW"/>
</dbReference>
<feature type="domain" description="ParB-like N-terminal" evidence="5">
    <location>
        <begin position="25"/>
        <end position="114"/>
    </location>
</feature>
<proteinExistence type="inferred from homology"/>
<dbReference type="Gene3D" id="1.10.10.2830">
    <property type="match status" value="1"/>
</dbReference>
<dbReference type="Pfam" id="PF02195">
    <property type="entry name" value="ParB_N"/>
    <property type="match status" value="1"/>
</dbReference>
<dbReference type="SUPFAM" id="SSF110849">
    <property type="entry name" value="ParB/Sulfiredoxin"/>
    <property type="match status" value="1"/>
</dbReference>
<evidence type="ECO:0000259" key="5">
    <source>
        <dbReference type="SMART" id="SM00470"/>
    </source>
</evidence>
<evidence type="ECO:0000256" key="2">
    <source>
        <dbReference type="ARBA" id="ARBA00006295"/>
    </source>
</evidence>
<dbReference type="NCBIfam" id="TIGR00180">
    <property type="entry name" value="parB_part"/>
    <property type="match status" value="1"/>
</dbReference>
<evidence type="ECO:0000313" key="7">
    <source>
        <dbReference type="Proteomes" id="UP000065807"/>
    </source>
</evidence>
<evidence type="ECO:0000256" key="4">
    <source>
        <dbReference type="ARBA" id="ARBA00023125"/>
    </source>
</evidence>
<dbReference type="OrthoDB" id="9802051at2"/>
<dbReference type="STRING" id="1555112.LIP_3647"/>
<accession>A0A0K2SQP7</accession>
<dbReference type="SMART" id="SM00470">
    <property type="entry name" value="ParB"/>
    <property type="match status" value="1"/>
</dbReference>
<organism evidence="6 7">
    <name type="scientific">Limnochorda pilosa</name>
    <dbReference type="NCBI Taxonomy" id="1555112"/>
    <lineage>
        <taxon>Bacteria</taxon>
        <taxon>Bacillati</taxon>
        <taxon>Bacillota</taxon>
        <taxon>Limnochordia</taxon>
        <taxon>Limnochordales</taxon>
        <taxon>Limnochordaceae</taxon>
        <taxon>Limnochorda</taxon>
    </lineage>
</organism>
<evidence type="ECO:0000256" key="3">
    <source>
        <dbReference type="ARBA" id="ARBA00022829"/>
    </source>
</evidence>
<dbReference type="InterPro" id="IPR041468">
    <property type="entry name" value="HTH_ParB/Spo0J"/>
</dbReference>
<reference evidence="7" key="2">
    <citation type="journal article" date="2016" name="Int. J. Syst. Evol. Microbiol.">
        <title>Complete genome sequence and cell structure of Limnochorda pilosa, a Gram-negative spore-former within the phylum Firmicutes.</title>
        <authorList>
            <person name="Watanabe M."/>
            <person name="Kojima H."/>
            <person name="Fukui M."/>
        </authorList>
    </citation>
    <scope>NUCLEOTIDE SEQUENCE [LARGE SCALE GENOMIC DNA]</scope>
    <source>
        <strain evidence="7">HC45</strain>
    </source>
</reference>
<dbReference type="FunFam" id="3.90.1530.30:FF:000001">
    <property type="entry name" value="Chromosome partitioning protein ParB"/>
    <property type="match status" value="1"/>
</dbReference>
<dbReference type="InterPro" id="IPR057240">
    <property type="entry name" value="ParB_dimer_C"/>
</dbReference>
<dbReference type="InterPro" id="IPR004437">
    <property type="entry name" value="ParB/RepB/Spo0J"/>
</dbReference>
<dbReference type="Gene3D" id="3.90.1530.30">
    <property type="match status" value="1"/>
</dbReference>
<protein>
    <submittedName>
        <fullName evidence="6">Plasmid partitioning protein ParB</fullName>
    </submittedName>
</protein>
<dbReference type="RefSeq" id="WP_068141202.1">
    <property type="nucleotide sequence ID" value="NZ_AP014924.1"/>
</dbReference>
<name>A0A0K2SQP7_LIMPI</name>
<dbReference type="GO" id="GO:0009295">
    <property type="term" value="C:nucleoid"/>
    <property type="evidence" value="ECO:0007669"/>
    <property type="project" value="UniProtKB-SubCell"/>
</dbReference>
<keyword evidence="7" id="KW-1185">Reference proteome</keyword>
<dbReference type="FunFam" id="1.10.10.2830:FF:000001">
    <property type="entry name" value="Chromosome partitioning protein ParB"/>
    <property type="match status" value="1"/>
</dbReference>
<dbReference type="InterPro" id="IPR003115">
    <property type="entry name" value="ParB_N"/>
</dbReference>
<evidence type="ECO:0000313" key="6">
    <source>
        <dbReference type="EMBL" id="BAS29455.1"/>
    </source>
</evidence>
<dbReference type="CDD" id="cd16393">
    <property type="entry name" value="SPO0J_N"/>
    <property type="match status" value="1"/>
</dbReference>
<dbReference type="PATRIC" id="fig|1555112.3.peg.3683"/>
<dbReference type="AlphaFoldDB" id="A0A0K2SQP7"/>
<dbReference type="PANTHER" id="PTHR33375:SF1">
    <property type="entry name" value="CHROMOSOME-PARTITIONING PROTEIN PARB-RELATED"/>
    <property type="match status" value="1"/>
</dbReference>
<dbReference type="EMBL" id="AP014924">
    <property type="protein sequence ID" value="BAS29455.1"/>
    <property type="molecule type" value="Genomic_DNA"/>
</dbReference>
<evidence type="ECO:0000256" key="1">
    <source>
        <dbReference type="ARBA" id="ARBA00004453"/>
    </source>
</evidence>
<keyword evidence="4" id="KW-0238">DNA-binding</keyword>
<dbReference type="GO" id="GO:0007059">
    <property type="term" value="P:chromosome segregation"/>
    <property type="evidence" value="ECO:0007669"/>
    <property type="project" value="UniProtKB-KW"/>
</dbReference>
<sequence length="279" mass="31055">MTRQALGRGLRALIPDAGEAAVEVRELAVERIVVNPYQPRQQMDPGALEELAESIRAQGVLQPVVVRPAGEGYQLVVGERRWRAAQMAGLRTIPAVVRAMGDREAAALALIENLQREGLNPIEEARGFRRLMLEFGWTQEDVAVQVGRKRSSVANALRLLQLAPELQEMVMRGDLSVGHGKVLLAVEDATQQVELGERAVREGWSVRRLEQVAAGLRQRPERKRRVRVHDPEAAAVESHLAERLGTRVTVRARGKRGRIEIEFYGPEDLERIVRAMVGS</sequence>
<keyword evidence="3" id="KW-0159">Chromosome partition</keyword>
<dbReference type="InterPro" id="IPR050336">
    <property type="entry name" value="Chromosome_partition/occlusion"/>
</dbReference>
<dbReference type="Pfam" id="PF23552">
    <property type="entry name" value="ParB_C"/>
    <property type="match status" value="1"/>
</dbReference>
<dbReference type="PANTHER" id="PTHR33375">
    <property type="entry name" value="CHROMOSOME-PARTITIONING PROTEIN PARB-RELATED"/>
    <property type="match status" value="1"/>
</dbReference>